<gene>
    <name evidence="1" type="ORF">KS4_27160</name>
</gene>
<reference evidence="1 2" key="1">
    <citation type="submission" date="2019-02" db="EMBL/GenBank/DDBJ databases">
        <title>Deep-cultivation of Planctomycetes and their phenomic and genomic characterization uncovers novel biology.</title>
        <authorList>
            <person name="Wiegand S."/>
            <person name="Jogler M."/>
            <person name="Boedeker C."/>
            <person name="Pinto D."/>
            <person name="Vollmers J."/>
            <person name="Rivas-Marin E."/>
            <person name="Kohn T."/>
            <person name="Peeters S.H."/>
            <person name="Heuer A."/>
            <person name="Rast P."/>
            <person name="Oberbeckmann S."/>
            <person name="Bunk B."/>
            <person name="Jeske O."/>
            <person name="Meyerdierks A."/>
            <person name="Storesund J.E."/>
            <person name="Kallscheuer N."/>
            <person name="Luecker S."/>
            <person name="Lage O.M."/>
            <person name="Pohl T."/>
            <person name="Merkel B.J."/>
            <person name="Hornburger P."/>
            <person name="Mueller R.-W."/>
            <person name="Bruemmer F."/>
            <person name="Labrenz M."/>
            <person name="Spormann A.M."/>
            <person name="Op den Camp H."/>
            <person name="Overmann J."/>
            <person name="Amann R."/>
            <person name="Jetten M.S.M."/>
            <person name="Mascher T."/>
            <person name="Medema M.H."/>
            <person name="Devos D.P."/>
            <person name="Kaster A.-K."/>
            <person name="Ovreas L."/>
            <person name="Rohde M."/>
            <person name="Galperin M.Y."/>
            <person name="Jogler C."/>
        </authorList>
    </citation>
    <scope>NUCLEOTIDE SEQUENCE [LARGE SCALE GENOMIC DNA]</scope>
    <source>
        <strain evidence="1 2">KS4</strain>
    </source>
</reference>
<evidence type="ECO:0000313" key="2">
    <source>
        <dbReference type="Proteomes" id="UP000317369"/>
    </source>
</evidence>
<dbReference type="KEGG" id="pcor:KS4_27160"/>
<name>A0A517YWN1_9BACT</name>
<proteinExistence type="predicted"/>
<evidence type="ECO:0000313" key="1">
    <source>
        <dbReference type="EMBL" id="QDU34645.1"/>
    </source>
</evidence>
<protein>
    <submittedName>
        <fullName evidence="1">Uncharacterized protein</fullName>
    </submittedName>
</protein>
<keyword evidence="2" id="KW-1185">Reference proteome</keyword>
<dbReference type="Proteomes" id="UP000317369">
    <property type="component" value="Chromosome"/>
</dbReference>
<accession>A0A517YWN1</accession>
<dbReference type="AlphaFoldDB" id="A0A517YWN1"/>
<dbReference type="EMBL" id="CP036425">
    <property type="protein sequence ID" value="QDU34645.1"/>
    <property type="molecule type" value="Genomic_DNA"/>
</dbReference>
<organism evidence="1 2">
    <name type="scientific">Poriferisphaera corsica</name>
    <dbReference type="NCBI Taxonomy" id="2528020"/>
    <lineage>
        <taxon>Bacteria</taxon>
        <taxon>Pseudomonadati</taxon>
        <taxon>Planctomycetota</taxon>
        <taxon>Phycisphaerae</taxon>
        <taxon>Phycisphaerales</taxon>
        <taxon>Phycisphaeraceae</taxon>
        <taxon>Poriferisphaera</taxon>
    </lineage>
</organism>
<sequence>MGLLLVQVTMVHVSNTLPPAVAGLGESYRIKRDVC</sequence>